<keyword evidence="3" id="KW-1185">Reference proteome</keyword>
<comment type="caution">
    <text evidence="2">The sequence shown here is derived from an EMBL/GenBank/DDBJ whole genome shotgun (WGS) entry which is preliminary data.</text>
</comment>
<name>A0ABQ5SAI4_9CHLO</name>
<feature type="non-terminal residue" evidence="2">
    <location>
        <position position="1"/>
    </location>
</feature>
<evidence type="ECO:0000256" key="1">
    <source>
        <dbReference type="SAM" id="MobiDB-lite"/>
    </source>
</evidence>
<gene>
    <name evidence="2" type="ORF">VaNZ11_010985</name>
</gene>
<dbReference type="Proteomes" id="UP001165090">
    <property type="component" value="Unassembled WGS sequence"/>
</dbReference>
<evidence type="ECO:0000313" key="2">
    <source>
        <dbReference type="EMBL" id="GLI66942.1"/>
    </source>
</evidence>
<protein>
    <submittedName>
        <fullName evidence="2">Uncharacterized protein</fullName>
    </submittedName>
</protein>
<evidence type="ECO:0000313" key="3">
    <source>
        <dbReference type="Proteomes" id="UP001165090"/>
    </source>
</evidence>
<accession>A0ABQ5SAI4</accession>
<sequence>SLLARSPTGTGALATANTAGGTAAAHTLDPLNEMREMEDSEMHFAEELPTDLHFLSDFTPEDAQQQLHSEGAQLRATTPTCGQPAPSLVPLPSIGAPMDHFMPPSPLHDGGGSNLS</sequence>
<dbReference type="EMBL" id="BSDZ01000054">
    <property type="protein sequence ID" value="GLI66942.1"/>
    <property type="molecule type" value="Genomic_DNA"/>
</dbReference>
<reference evidence="2 3" key="1">
    <citation type="journal article" date="2023" name="IScience">
        <title>Expanded male sex-determining region conserved during the evolution of homothallism in the green alga Volvox.</title>
        <authorList>
            <person name="Yamamoto K."/>
            <person name="Matsuzaki R."/>
            <person name="Mahakham W."/>
            <person name="Heman W."/>
            <person name="Sekimoto H."/>
            <person name="Kawachi M."/>
            <person name="Minakuchi Y."/>
            <person name="Toyoda A."/>
            <person name="Nozaki H."/>
        </authorList>
    </citation>
    <scope>NUCLEOTIDE SEQUENCE [LARGE SCALE GENOMIC DNA]</scope>
    <source>
        <strain evidence="2 3">NIES-4468</strain>
    </source>
</reference>
<feature type="region of interest" description="Disordered" evidence="1">
    <location>
        <begin position="92"/>
        <end position="116"/>
    </location>
</feature>
<proteinExistence type="predicted"/>
<organism evidence="2 3">
    <name type="scientific">Volvox africanus</name>
    <dbReference type="NCBI Taxonomy" id="51714"/>
    <lineage>
        <taxon>Eukaryota</taxon>
        <taxon>Viridiplantae</taxon>
        <taxon>Chlorophyta</taxon>
        <taxon>core chlorophytes</taxon>
        <taxon>Chlorophyceae</taxon>
        <taxon>CS clade</taxon>
        <taxon>Chlamydomonadales</taxon>
        <taxon>Volvocaceae</taxon>
        <taxon>Volvox</taxon>
    </lineage>
</organism>